<sequence length="90" mass="10509">VSHFETNQDEKFDVPPEPMVDGYNDEIKVFYFPSEEEDSFHDEEIVARSHEAFEDEAPLDKGLIECSDSQDNELTPPNSSFEQKKRFFEC</sequence>
<dbReference type="Proteomes" id="UP000824469">
    <property type="component" value="Unassembled WGS sequence"/>
</dbReference>
<evidence type="ECO:0000256" key="1">
    <source>
        <dbReference type="SAM" id="MobiDB-lite"/>
    </source>
</evidence>
<name>A0AA38LLF7_TAXCH</name>
<accession>A0AA38LLF7</accession>
<keyword evidence="3" id="KW-1185">Reference proteome</keyword>
<protein>
    <submittedName>
        <fullName evidence="2">Uncharacterized protein</fullName>
    </submittedName>
</protein>
<feature type="compositionally biased region" description="Basic and acidic residues" evidence="1">
    <location>
        <begin position="1"/>
        <end position="14"/>
    </location>
</feature>
<proteinExistence type="predicted"/>
<feature type="non-terminal residue" evidence="2">
    <location>
        <position position="1"/>
    </location>
</feature>
<dbReference type="AlphaFoldDB" id="A0AA38LLF7"/>
<comment type="caution">
    <text evidence="2">The sequence shown here is derived from an EMBL/GenBank/DDBJ whole genome shotgun (WGS) entry which is preliminary data.</text>
</comment>
<organism evidence="2 3">
    <name type="scientific">Taxus chinensis</name>
    <name type="common">Chinese yew</name>
    <name type="synonym">Taxus wallichiana var. chinensis</name>
    <dbReference type="NCBI Taxonomy" id="29808"/>
    <lineage>
        <taxon>Eukaryota</taxon>
        <taxon>Viridiplantae</taxon>
        <taxon>Streptophyta</taxon>
        <taxon>Embryophyta</taxon>
        <taxon>Tracheophyta</taxon>
        <taxon>Spermatophyta</taxon>
        <taxon>Pinopsida</taxon>
        <taxon>Pinidae</taxon>
        <taxon>Conifers II</taxon>
        <taxon>Cupressales</taxon>
        <taxon>Taxaceae</taxon>
        <taxon>Taxus</taxon>
    </lineage>
</organism>
<gene>
    <name evidence="2" type="ORF">KI387_001301</name>
</gene>
<evidence type="ECO:0000313" key="2">
    <source>
        <dbReference type="EMBL" id="KAH9329193.1"/>
    </source>
</evidence>
<feature type="non-terminal residue" evidence="2">
    <location>
        <position position="90"/>
    </location>
</feature>
<feature type="region of interest" description="Disordered" evidence="1">
    <location>
        <begin position="1"/>
        <end position="20"/>
    </location>
</feature>
<dbReference type="EMBL" id="JAHRHJ020000001">
    <property type="protein sequence ID" value="KAH9329193.1"/>
    <property type="molecule type" value="Genomic_DNA"/>
</dbReference>
<reference evidence="2 3" key="1">
    <citation type="journal article" date="2021" name="Nat. Plants">
        <title>The Taxus genome provides insights into paclitaxel biosynthesis.</title>
        <authorList>
            <person name="Xiong X."/>
            <person name="Gou J."/>
            <person name="Liao Q."/>
            <person name="Li Y."/>
            <person name="Zhou Q."/>
            <person name="Bi G."/>
            <person name="Li C."/>
            <person name="Du R."/>
            <person name="Wang X."/>
            <person name="Sun T."/>
            <person name="Guo L."/>
            <person name="Liang H."/>
            <person name="Lu P."/>
            <person name="Wu Y."/>
            <person name="Zhang Z."/>
            <person name="Ro D.K."/>
            <person name="Shang Y."/>
            <person name="Huang S."/>
            <person name="Yan J."/>
        </authorList>
    </citation>
    <scope>NUCLEOTIDE SEQUENCE [LARGE SCALE GENOMIC DNA]</scope>
    <source>
        <strain evidence="2">Ta-2019</strain>
    </source>
</reference>
<evidence type="ECO:0000313" key="3">
    <source>
        <dbReference type="Proteomes" id="UP000824469"/>
    </source>
</evidence>